<accession>Q2LWT7</accession>
<dbReference type="GO" id="GO:0043093">
    <property type="term" value="P:FtsZ-dependent cytokinesis"/>
    <property type="evidence" value="ECO:0007669"/>
    <property type="project" value="TreeGrafter"/>
</dbReference>
<dbReference type="Proteomes" id="UP000001933">
    <property type="component" value="Chromosome"/>
</dbReference>
<dbReference type="InterPro" id="IPR023081">
    <property type="entry name" value="Cell_div_FtsB"/>
</dbReference>
<gene>
    <name evidence="8" type="ORF">SYN_03778</name>
</gene>
<dbReference type="PANTHER" id="PTHR37485:SF1">
    <property type="entry name" value="CELL DIVISION PROTEIN FTSB"/>
    <property type="match status" value="1"/>
</dbReference>
<dbReference type="KEGG" id="sat:SYN_03778"/>
<evidence type="ECO:0000313" key="9">
    <source>
        <dbReference type="Proteomes" id="UP000001933"/>
    </source>
</evidence>
<dbReference type="InterPro" id="IPR007060">
    <property type="entry name" value="FtsL/DivIC"/>
</dbReference>
<protein>
    <submittedName>
        <fullName evidence="8">Septum formation initiator</fullName>
    </submittedName>
</protein>
<dbReference type="HOGENOM" id="CLU_134863_1_2_7"/>
<keyword evidence="2" id="KW-0132">Cell division</keyword>
<evidence type="ECO:0000256" key="5">
    <source>
        <dbReference type="ARBA" id="ARBA00023136"/>
    </source>
</evidence>
<evidence type="ECO:0000256" key="3">
    <source>
        <dbReference type="ARBA" id="ARBA00022692"/>
    </source>
</evidence>
<keyword evidence="3" id="KW-0812">Transmembrane</keyword>
<feature type="coiled-coil region" evidence="7">
    <location>
        <begin position="38"/>
        <end position="65"/>
    </location>
</feature>
<evidence type="ECO:0000313" key="8">
    <source>
        <dbReference type="EMBL" id="ABC78545.1"/>
    </source>
</evidence>
<dbReference type="GO" id="GO:0030428">
    <property type="term" value="C:cell septum"/>
    <property type="evidence" value="ECO:0007669"/>
    <property type="project" value="TreeGrafter"/>
</dbReference>
<evidence type="ECO:0000256" key="6">
    <source>
        <dbReference type="ARBA" id="ARBA00023306"/>
    </source>
</evidence>
<sequence>MTEMKIGRYLALFVFLMGLLITFGDRGLVDSYMMQKRLAALQKENQEIIRENSQLKHTIALLKDDLSYIEMVARNDLGMVKDGDMVYQFAR</sequence>
<organism evidence="8 9">
    <name type="scientific">Syntrophus aciditrophicus (strain SB)</name>
    <dbReference type="NCBI Taxonomy" id="56780"/>
    <lineage>
        <taxon>Bacteria</taxon>
        <taxon>Pseudomonadati</taxon>
        <taxon>Thermodesulfobacteriota</taxon>
        <taxon>Syntrophia</taxon>
        <taxon>Syntrophales</taxon>
        <taxon>Syntrophaceae</taxon>
        <taxon>Syntrophus</taxon>
    </lineage>
</organism>
<keyword evidence="4" id="KW-1133">Transmembrane helix</keyword>
<name>Q2LWT7_SYNAS</name>
<evidence type="ECO:0000256" key="1">
    <source>
        <dbReference type="ARBA" id="ARBA00022475"/>
    </source>
</evidence>
<evidence type="ECO:0000256" key="4">
    <source>
        <dbReference type="ARBA" id="ARBA00022989"/>
    </source>
</evidence>
<proteinExistence type="predicted"/>
<evidence type="ECO:0000256" key="2">
    <source>
        <dbReference type="ARBA" id="ARBA00022618"/>
    </source>
</evidence>
<dbReference type="AlphaFoldDB" id="Q2LWT7"/>
<keyword evidence="1" id="KW-1003">Cell membrane</keyword>
<dbReference type="EMBL" id="CP000252">
    <property type="protein sequence ID" value="ABC78545.1"/>
    <property type="molecule type" value="Genomic_DNA"/>
</dbReference>
<evidence type="ECO:0000256" key="7">
    <source>
        <dbReference type="SAM" id="Coils"/>
    </source>
</evidence>
<reference evidence="8 9" key="1">
    <citation type="journal article" date="2007" name="Proc. Natl. Acad. Sci. U.S.A.">
        <title>The genome of Syntrophus aciditrophicus: life at the thermodynamic limit of microbial growth.</title>
        <authorList>
            <person name="McInerney M.J."/>
            <person name="Rohlin L."/>
            <person name="Mouttaki H."/>
            <person name="Kim U."/>
            <person name="Krupp R.S."/>
            <person name="Rios-Hernandez L."/>
            <person name="Sieber J."/>
            <person name="Struchtemeyer C.G."/>
            <person name="Bhattacharyya A."/>
            <person name="Campbell J.W."/>
            <person name="Gunsalus R.P."/>
        </authorList>
    </citation>
    <scope>NUCLEOTIDE SEQUENCE [LARGE SCALE GENOMIC DNA]</scope>
    <source>
        <strain evidence="8 9">SB</strain>
    </source>
</reference>
<dbReference type="eggNOG" id="COG2919">
    <property type="taxonomic scope" value="Bacteria"/>
</dbReference>
<keyword evidence="6" id="KW-0131">Cell cycle</keyword>
<dbReference type="PANTHER" id="PTHR37485">
    <property type="entry name" value="CELL DIVISION PROTEIN FTSB"/>
    <property type="match status" value="1"/>
</dbReference>
<keyword evidence="7" id="KW-0175">Coiled coil</keyword>
<keyword evidence="9" id="KW-1185">Reference proteome</keyword>
<keyword evidence="5" id="KW-0472">Membrane</keyword>
<dbReference type="InParanoid" id="Q2LWT7"/>
<dbReference type="Pfam" id="PF04977">
    <property type="entry name" value="DivIC"/>
    <property type="match status" value="1"/>
</dbReference>
<dbReference type="STRING" id="56780.SYN_03778"/>